<dbReference type="AlphaFoldDB" id="A0A9C6UCH5"/>
<dbReference type="GO" id="GO:0032259">
    <property type="term" value="P:methylation"/>
    <property type="evidence" value="ECO:0007669"/>
    <property type="project" value="UniProtKB-KW"/>
</dbReference>
<evidence type="ECO:0000313" key="19">
    <source>
        <dbReference type="Proteomes" id="UP000504606"/>
    </source>
</evidence>
<dbReference type="Gene3D" id="2.170.270.10">
    <property type="entry name" value="SET domain"/>
    <property type="match status" value="1"/>
</dbReference>
<evidence type="ECO:0000256" key="12">
    <source>
        <dbReference type="ARBA" id="ARBA00023159"/>
    </source>
</evidence>
<name>A0A9C6UCH5_FRAOC</name>
<dbReference type="GO" id="GO:0005700">
    <property type="term" value="C:polytene chromosome"/>
    <property type="evidence" value="ECO:0007669"/>
    <property type="project" value="UniProtKB-ARBA"/>
</dbReference>
<dbReference type="InterPro" id="IPR034732">
    <property type="entry name" value="EPHD"/>
</dbReference>
<dbReference type="PANTHER" id="PTHR45888">
    <property type="entry name" value="HL01030P-RELATED"/>
    <property type="match status" value="1"/>
</dbReference>
<evidence type="ECO:0000256" key="15">
    <source>
        <dbReference type="SAM" id="MobiDB-lite"/>
    </source>
</evidence>
<keyword evidence="2" id="KW-0597">Phosphoprotein</keyword>
<dbReference type="GO" id="GO:0042800">
    <property type="term" value="F:histone H3K4 methyltransferase activity"/>
    <property type="evidence" value="ECO:0007669"/>
    <property type="project" value="TreeGrafter"/>
</dbReference>
<dbReference type="SMART" id="SM00542">
    <property type="entry name" value="FYRC"/>
    <property type="match status" value="1"/>
</dbReference>
<accession>A0A9C6UCH5</accession>
<dbReference type="OrthoDB" id="308383at2759"/>
<dbReference type="Proteomes" id="UP000504606">
    <property type="component" value="Unplaced"/>
</dbReference>
<dbReference type="InterPro" id="IPR046341">
    <property type="entry name" value="SET_dom_sf"/>
</dbReference>
<keyword evidence="12" id="KW-0010">Activator</keyword>
<feature type="domain" description="PHD-type" evidence="18">
    <location>
        <begin position="672"/>
        <end position="780"/>
    </location>
</feature>
<dbReference type="GO" id="GO:0098687">
    <property type="term" value="C:chromosomal region"/>
    <property type="evidence" value="ECO:0007669"/>
    <property type="project" value="UniProtKB-ARBA"/>
</dbReference>
<dbReference type="PROSITE" id="PS50868">
    <property type="entry name" value="POST_SET"/>
    <property type="match status" value="1"/>
</dbReference>
<evidence type="ECO:0000256" key="9">
    <source>
        <dbReference type="ARBA" id="ARBA00022833"/>
    </source>
</evidence>
<dbReference type="FunFam" id="2.170.270.10:FF:000003">
    <property type="entry name" value="Histone-lysine N-methyltransferase"/>
    <property type="match status" value="1"/>
</dbReference>
<comment type="subcellular location">
    <subcellularLocation>
        <location evidence="1">Nucleus</location>
    </subcellularLocation>
</comment>
<dbReference type="PROSITE" id="PS51542">
    <property type="entry name" value="FYRN"/>
    <property type="match status" value="1"/>
</dbReference>
<dbReference type="InterPro" id="IPR003889">
    <property type="entry name" value="FYrich_C"/>
</dbReference>
<dbReference type="InterPro" id="IPR003616">
    <property type="entry name" value="Post-SET_dom"/>
</dbReference>
<sequence>MPTTMPPNMPPLGVRIPGPPVSHPSGMQTLVRLPQGQPGMVGIQAQSSMPPGVMQPPGLHVPGLQIQQGLPGQPRMQVLPPGVSKVGQTTSYMQQQGPLQGTPGAPHMGHTQVLSRPVHLNQGAGMPGMLAQSQMGASIIKREMTDFESPSTSTSSAPMDMASQKAAQEQAAEMKKMKRRLYQQKRRQNKGNEAGSFPGRKRVRRMDEDYDSCMESIMLQLRQLPPMTLRQPQRCPDYAVCCVYGSGNLAKVTTGCRTGELQGTYGSSTLKGTDDFYATQPYGDDPPVPQPFVPTKANFYHLDIGLLELEDSDDKKHYFRDNDTPDTVISSSSPECVMPEKPLRFPGLRLIEDDLSDEEEQCRKRASPVIPIIAPIPIRLKPGMRYMSELDKENLGMPREPSQTKSRFGAQTQLKDTGNLSVTITISDSSAENICGVLIDLANVLNIAAPTTYQILERTGSVPAKLGLYRCKSKDGKESAPVDIQTILNGAAKFCHHCDVVILHNGIRKKASEIQLSKPNDLPFANTVNEDVYFCGSTCYMQFALMHRSPSLSHEKAAALVDHVIQAPSPPKRMRLSTDDEKGRTSANAESVDVEMKEVDSSSVSSEGVGDKKEVVPATPAKSWKGIRFRVFAPNQVPPPRNKFRRPTERELTEMLFRMVITVMPQKMPEDTRKCLFCHSIGDGVSDGPARLLNLDVDKWVHLNCALWSEEVYETVNGALMNIETALQQSLTLTCVLCHRTGATLRCFKTRCAAVYHLQCAVKDECVFYKNKTLFCSEHVPKNDKENELTTLSVFRRVYINRDENRQVATVMHHADENHLMRVGSLIFLNVGQLLPHQFQNFHNANFIYPIGYKIIRFYWSMRVANKRCRYICSIHEVNGNPEFKVLVSEPSQEDLELRDTSAKGVWQQILEPMQALRKENSNINIFPKYISGEDLFGLNEPAIVRILESLPGIETLTDYKFKYGRNPLLELPLAVNPTGCARSEPKIRGQVTFKRPHTQRTAGISARPALVSTPTSAGEVACPYSKQFVHSKSSQYKKMKQEWRNNVYLARSKIAGLGLYATRDIERHTMVIEYIGEIIRSELSETREKKYQEKNRGIYMFRLDEDRVVDATLCGGLARYINHSCNPNCVAEIVEVDRDLRIIIFAKRRIQRGEELAYDYKFDLEDDQNKIPCLCGAPNCKKWMN</sequence>
<dbReference type="Pfam" id="PF05964">
    <property type="entry name" value="FYRN"/>
    <property type="match status" value="1"/>
</dbReference>
<feature type="domain" description="SET" evidence="16">
    <location>
        <begin position="1046"/>
        <end position="1162"/>
    </location>
</feature>
<keyword evidence="7" id="KW-0677">Repeat</keyword>
<feature type="region of interest" description="Disordered" evidence="15">
    <location>
        <begin position="183"/>
        <end position="202"/>
    </location>
</feature>
<dbReference type="SMART" id="SM00317">
    <property type="entry name" value="SET"/>
    <property type="match status" value="1"/>
</dbReference>
<dbReference type="CDD" id="cd15666">
    <property type="entry name" value="ePHD2_KMT2C_like"/>
    <property type="match status" value="1"/>
</dbReference>
<evidence type="ECO:0000256" key="5">
    <source>
        <dbReference type="ARBA" id="ARBA00022691"/>
    </source>
</evidence>
<dbReference type="GO" id="GO:0045944">
    <property type="term" value="P:positive regulation of transcription by RNA polymerase II"/>
    <property type="evidence" value="ECO:0007669"/>
    <property type="project" value="TreeGrafter"/>
</dbReference>
<evidence type="ECO:0000256" key="4">
    <source>
        <dbReference type="ARBA" id="ARBA00022679"/>
    </source>
</evidence>
<evidence type="ECO:0000259" key="18">
    <source>
        <dbReference type="PROSITE" id="PS51805"/>
    </source>
</evidence>
<evidence type="ECO:0000256" key="2">
    <source>
        <dbReference type="ARBA" id="ARBA00022553"/>
    </source>
</evidence>
<dbReference type="SMART" id="SM00249">
    <property type="entry name" value="PHD"/>
    <property type="match status" value="1"/>
</dbReference>
<protein>
    <submittedName>
        <fullName evidence="20">Histone-lysine N-methyltransferase trr-like</fullName>
    </submittedName>
</protein>
<dbReference type="PROSITE" id="PS50280">
    <property type="entry name" value="SET"/>
    <property type="match status" value="1"/>
</dbReference>
<dbReference type="PANTHER" id="PTHR45888:SF6">
    <property type="entry name" value="HL01030P-RELATED"/>
    <property type="match status" value="1"/>
</dbReference>
<organism evidence="19 20">
    <name type="scientific">Frankliniella occidentalis</name>
    <name type="common">Western flower thrips</name>
    <name type="synonym">Euthrips occidentalis</name>
    <dbReference type="NCBI Taxonomy" id="133901"/>
    <lineage>
        <taxon>Eukaryota</taxon>
        <taxon>Metazoa</taxon>
        <taxon>Ecdysozoa</taxon>
        <taxon>Arthropoda</taxon>
        <taxon>Hexapoda</taxon>
        <taxon>Insecta</taxon>
        <taxon>Pterygota</taxon>
        <taxon>Neoptera</taxon>
        <taxon>Paraneoptera</taxon>
        <taxon>Thysanoptera</taxon>
        <taxon>Terebrantia</taxon>
        <taxon>Thripoidea</taxon>
        <taxon>Thripidae</taxon>
        <taxon>Frankliniella</taxon>
    </lineage>
</organism>
<evidence type="ECO:0000256" key="13">
    <source>
        <dbReference type="ARBA" id="ARBA00023163"/>
    </source>
</evidence>
<evidence type="ECO:0000256" key="8">
    <source>
        <dbReference type="ARBA" id="ARBA00022771"/>
    </source>
</evidence>
<dbReference type="PROSITE" id="PS51805">
    <property type="entry name" value="EPHD"/>
    <property type="match status" value="1"/>
</dbReference>
<dbReference type="InterPro" id="IPR013083">
    <property type="entry name" value="Znf_RING/FYVE/PHD"/>
</dbReference>
<dbReference type="FunFam" id="3.30.160.360:FF:000001">
    <property type="entry name" value="Histone-lysine N-methyltransferase"/>
    <property type="match status" value="1"/>
</dbReference>
<keyword evidence="14" id="KW-0539">Nucleus</keyword>
<dbReference type="InterPro" id="IPR003888">
    <property type="entry name" value="FYrich_N"/>
</dbReference>
<feature type="region of interest" description="Disordered" evidence="15">
    <location>
        <begin position="570"/>
        <end position="614"/>
    </location>
</feature>
<dbReference type="SMART" id="SM00541">
    <property type="entry name" value="FYRN"/>
    <property type="match status" value="1"/>
</dbReference>
<proteinExistence type="predicted"/>
<evidence type="ECO:0000259" key="17">
    <source>
        <dbReference type="PROSITE" id="PS50868"/>
    </source>
</evidence>
<dbReference type="SUPFAM" id="SSF82199">
    <property type="entry name" value="SET domain"/>
    <property type="match status" value="1"/>
</dbReference>
<gene>
    <name evidence="20" type="primary">LOC127748710</name>
</gene>
<dbReference type="CDD" id="cd19171">
    <property type="entry name" value="SET_KMT2C_2D"/>
    <property type="match status" value="1"/>
</dbReference>
<dbReference type="Gene3D" id="3.30.160.360">
    <property type="match status" value="1"/>
</dbReference>
<evidence type="ECO:0000256" key="6">
    <source>
        <dbReference type="ARBA" id="ARBA00022723"/>
    </source>
</evidence>
<dbReference type="InterPro" id="IPR001214">
    <property type="entry name" value="SET_dom"/>
</dbReference>
<reference evidence="20" key="1">
    <citation type="submission" date="2025-08" db="UniProtKB">
        <authorList>
            <consortium name="RefSeq"/>
        </authorList>
    </citation>
    <scope>IDENTIFICATION</scope>
</reference>
<dbReference type="GO" id="GO:0003713">
    <property type="term" value="F:transcription coactivator activity"/>
    <property type="evidence" value="ECO:0007669"/>
    <property type="project" value="TreeGrafter"/>
</dbReference>
<dbReference type="SMART" id="SM00508">
    <property type="entry name" value="PostSET"/>
    <property type="match status" value="1"/>
</dbReference>
<dbReference type="GeneID" id="127748710"/>
<keyword evidence="13" id="KW-0804">Transcription</keyword>
<keyword evidence="11" id="KW-0805">Transcription regulation</keyword>
<dbReference type="Pfam" id="PF05965">
    <property type="entry name" value="FYRC"/>
    <property type="match status" value="1"/>
</dbReference>
<feature type="domain" description="Post-SET" evidence="17">
    <location>
        <begin position="1170"/>
        <end position="1186"/>
    </location>
</feature>
<dbReference type="GO" id="GO:0044666">
    <property type="term" value="C:MLL3/4 complex"/>
    <property type="evidence" value="ECO:0007669"/>
    <property type="project" value="TreeGrafter"/>
</dbReference>
<dbReference type="GO" id="GO:0008270">
    <property type="term" value="F:zinc ion binding"/>
    <property type="evidence" value="ECO:0007669"/>
    <property type="project" value="UniProtKB-KW"/>
</dbReference>
<dbReference type="InterPro" id="IPR001965">
    <property type="entry name" value="Znf_PHD"/>
</dbReference>
<dbReference type="FunFam" id="3.30.40.10:FF:000002">
    <property type="entry name" value="Histone-lysine N-methyltransferase"/>
    <property type="match status" value="1"/>
</dbReference>
<evidence type="ECO:0000256" key="3">
    <source>
        <dbReference type="ARBA" id="ARBA00022603"/>
    </source>
</evidence>
<dbReference type="RefSeq" id="XP_052126428.1">
    <property type="nucleotide sequence ID" value="XM_052270468.1"/>
</dbReference>
<evidence type="ECO:0000313" key="20">
    <source>
        <dbReference type="RefSeq" id="XP_052126428.1"/>
    </source>
</evidence>
<keyword evidence="5" id="KW-0949">S-adenosyl-L-methionine</keyword>
<keyword evidence="9" id="KW-0862">Zinc</keyword>
<keyword evidence="3" id="KW-0489">Methyltransferase</keyword>
<keyword evidence="6" id="KW-0479">Metal-binding</keyword>
<dbReference type="KEGG" id="foc:127748710"/>
<keyword evidence="10" id="KW-0156">Chromatin regulator</keyword>
<evidence type="ECO:0000256" key="11">
    <source>
        <dbReference type="ARBA" id="ARBA00023015"/>
    </source>
</evidence>
<dbReference type="Gene3D" id="3.30.40.10">
    <property type="entry name" value="Zinc/RING finger domain, C3HC4 (zinc finger)"/>
    <property type="match status" value="1"/>
</dbReference>
<keyword evidence="19" id="KW-1185">Reference proteome</keyword>
<evidence type="ECO:0000256" key="7">
    <source>
        <dbReference type="ARBA" id="ARBA00022737"/>
    </source>
</evidence>
<evidence type="ECO:0000259" key="16">
    <source>
        <dbReference type="PROSITE" id="PS50280"/>
    </source>
</evidence>
<dbReference type="Pfam" id="PF13832">
    <property type="entry name" value="zf-HC5HC2H_2"/>
    <property type="match status" value="1"/>
</dbReference>
<evidence type="ECO:0000256" key="10">
    <source>
        <dbReference type="ARBA" id="ARBA00022853"/>
    </source>
</evidence>
<dbReference type="PROSITE" id="PS51543">
    <property type="entry name" value="FYRC"/>
    <property type="match status" value="1"/>
</dbReference>
<dbReference type="Pfam" id="PF00856">
    <property type="entry name" value="SET"/>
    <property type="match status" value="1"/>
</dbReference>
<keyword evidence="8" id="KW-0863">Zinc-finger</keyword>
<evidence type="ECO:0000256" key="1">
    <source>
        <dbReference type="ARBA" id="ARBA00004123"/>
    </source>
</evidence>
<evidence type="ECO:0000256" key="14">
    <source>
        <dbReference type="ARBA" id="ARBA00023242"/>
    </source>
</evidence>
<keyword evidence="4" id="KW-0808">Transferase</keyword>